<evidence type="ECO:0000256" key="4">
    <source>
        <dbReference type="ARBA" id="ARBA00023172"/>
    </source>
</evidence>
<dbReference type="Proteomes" id="UP001597178">
    <property type="component" value="Unassembled WGS sequence"/>
</dbReference>
<reference evidence="9" key="1">
    <citation type="journal article" date="2019" name="Int. J. Syst. Evol. Microbiol.">
        <title>The Global Catalogue of Microorganisms (GCM) 10K type strain sequencing project: providing services to taxonomists for standard genome sequencing and annotation.</title>
        <authorList>
            <consortium name="The Broad Institute Genomics Platform"/>
            <consortium name="The Broad Institute Genome Sequencing Center for Infectious Disease"/>
            <person name="Wu L."/>
            <person name="Ma J."/>
        </authorList>
    </citation>
    <scope>NUCLEOTIDE SEQUENCE [LARGE SCALE GENOMIC DNA]</scope>
    <source>
        <strain evidence="9">CCUG 54822</strain>
    </source>
</reference>
<dbReference type="PROSITE" id="PS51900">
    <property type="entry name" value="CB"/>
    <property type="match status" value="1"/>
</dbReference>
<feature type="domain" description="Tyr recombinase" evidence="6">
    <location>
        <begin position="176"/>
        <end position="380"/>
    </location>
</feature>
<dbReference type="InterPro" id="IPR050090">
    <property type="entry name" value="Tyrosine_recombinase_XerCD"/>
</dbReference>
<evidence type="ECO:0000313" key="8">
    <source>
        <dbReference type="EMBL" id="MFD1363430.1"/>
    </source>
</evidence>
<feature type="domain" description="Core-binding (CB)" evidence="7">
    <location>
        <begin position="63"/>
        <end position="145"/>
    </location>
</feature>
<keyword evidence="4" id="KW-0233">DNA recombination</keyword>
<dbReference type="RefSeq" id="WP_382402678.1">
    <property type="nucleotide sequence ID" value="NZ_JBHTNH010000057.1"/>
</dbReference>
<evidence type="ECO:0000256" key="1">
    <source>
        <dbReference type="ARBA" id="ARBA00008857"/>
    </source>
</evidence>
<sequence length="407" mass="47172">MAYIYKRGEKWAYKVYAGKNPITGKDNAPISKSGFRTKKDAQLAAGLVERQFHNNEFIEPSKITFNALCDDWEKHYISSMKAKESSLRARKIALKHIRDEFGDIAIQKISKKAYQDAIDKLANKFSTNYVSSIHTSSNMVFEYAKDNKLIKEVLTKDIKLPKKKKTVADLEKGDSIQEKFLEKEELEEFLTVVKNEGLEGDLLSFTMLAYTGLRIGEMIALKWSDIDFNNHTLRVIRTYYNPTNNKLEYTLLTPKTEGSIRTITIDTILIDLLQLHKQEQDIIKKENEPFYKDNDFIFATNEGYPKTIKNIAIRMQRLLKRTGIKKHVTPHSFRHTHTSLLIEANVHIKEIQERLGHSDINTTMDIYAHMTKNIKKEASTKFSNLMKNLSNNLIDPKHEQKHEQEQT</sequence>
<evidence type="ECO:0000256" key="3">
    <source>
        <dbReference type="ARBA" id="ARBA00023125"/>
    </source>
</evidence>
<organism evidence="8 9">
    <name type="scientific">Lentibacillus salinarum</name>
    <dbReference type="NCBI Taxonomy" id="446820"/>
    <lineage>
        <taxon>Bacteria</taxon>
        <taxon>Bacillati</taxon>
        <taxon>Bacillota</taxon>
        <taxon>Bacilli</taxon>
        <taxon>Bacillales</taxon>
        <taxon>Bacillaceae</taxon>
        <taxon>Lentibacillus</taxon>
    </lineage>
</organism>
<gene>
    <name evidence="8" type="ORF">ACFQ4A_17630</name>
</gene>
<dbReference type="Gene3D" id="1.10.443.10">
    <property type="entry name" value="Intergrase catalytic core"/>
    <property type="match status" value="1"/>
</dbReference>
<dbReference type="InterPro" id="IPR044068">
    <property type="entry name" value="CB"/>
</dbReference>
<dbReference type="InterPro" id="IPR013762">
    <property type="entry name" value="Integrase-like_cat_sf"/>
</dbReference>
<dbReference type="Pfam" id="PF14657">
    <property type="entry name" value="Arm-DNA-bind_4"/>
    <property type="match status" value="1"/>
</dbReference>
<evidence type="ECO:0000259" key="7">
    <source>
        <dbReference type="PROSITE" id="PS51900"/>
    </source>
</evidence>
<accession>A0ABW3ZYC5</accession>
<protein>
    <submittedName>
        <fullName evidence="8">Tyrosine-type recombinase/integrase</fullName>
    </submittedName>
</protein>
<proteinExistence type="inferred from homology"/>
<comment type="similarity">
    <text evidence="1">Belongs to the 'phage' integrase family.</text>
</comment>
<dbReference type="Gene3D" id="1.10.150.130">
    <property type="match status" value="1"/>
</dbReference>
<dbReference type="EMBL" id="JBHTNH010000057">
    <property type="protein sequence ID" value="MFD1363430.1"/>
    <property type="molecule type" value="Genomic_DNA"/>
</dbReference>
<keyword evidence="3 5" id="KW-0238">DNA-binding</keyword>
<evidence type="ECO:0000256" key="5">
    <source>
        <dbReference type="PROSITE-ProRule" id="PRU01248"/>
    </source>
</evidence>
<keyword evidence="2" id="KW-0229">DNA integration</keyword>
<evidence type="ECO:0000259" key="6">
    <source>
        <dbReference type="PROSITE" id="PS51898"/>
    </source>
</evidence>
<name>A0ABW3ZYC5_9BACI</name>
<dbReference type="SUPFAM" id="SSF56349">
    <property type="entry name" value="DNA breaking-rejoining enzymes"/>
    <property type="match status" value="1"/>
</dbReference>
<evidence type="ECO:0000256" key="2">
    <source>
        <dbReference type="ARBA" id="ARBA00022908"/>
    </source>
</evidence>
<dbReference type="PANTHER" id="PTHR30349:SF64">
    <property type="entry name" value="PROPHAGE INTEGRASE INTD-RELATED"/>
    <property type="match status" value="1"/>
</dbReference>
<dbReference type="InterPro" id="IPR028259">
    <property type="entry name" value="AP2-like_int_N"/>
</dbReference>
<evidence type="ECO:0000313" key="9">
    <source>
        <dbReference type="Proteomes" id="UP001597178"/>
    </source>
</evidence>
<dbReference type="InterPro" id="IPR004107">
    <property type="entry name" value="Integrase_SAM-like_N"/>
</dbReference>
<dbReference type="PROSITE" id="PS51898">
    <property type="entry name" value="TYR_RECOMBINASE"/>
    <property type="match status" value="1"/>
</dbReference>
<dbReference type="Pfam" id="PF00589">
    <property type="entry name" value="Phage_integrase"/>
    <property type="match status" value="1"/>
</dbReference>
<keyword evidence="9" id="KW-1185">Reference proteome</keyword>
<dbReference type="PANTHER" id="PTHR30349">
    <property type="entry name" value="PHAGE INTEGRASE-RELATED"/>
    <property type="match status" value="1"/>
</dbReference>
<comment type="caution">
    <text evidence="8">The sequence shown here is derived from an EMBL/GenBank/DDBJ whole genome shotgun (WGS) entry which is preliminary data.</text>
</comment>
<dbReference type="CDD" id="cd01189">
    <property type="entry name" value="INT_ICEBs1_C_like"/>
    <property type="match status" value="1"/>
</dbReference>
<dbReference type="InterPro" id="IPR002104">
    <property type="entry name" value="Integrase_catalytic"/>
</dbReference>
<dbReference type="InterPro" id="IPR010998">
    <property type="entry name" value="Integrase_recombinase_N"/>
</dbReference>
<dbReference type="Pfam" id="PF14659">
    <property type="entry name" value="Phage_int_SAM_3"/>
    <property type="match status" value="1"/>
</dbReference>
<dbReference type="InterPro" id="IPR011010">
    <property type="entry name" value="DNA_brk_join_enz"/>
</dbReference>